<dbReference type="SMART" id="SM00507">
    <property type="entry name" value="HNHc"/>
    <property type="match status" value="1"/>
</dbReference>
<dbReference type="KEGG" id="oai:OLEAN_C24570"/>
<dbReference type="EMBL" id="FO203512">
    <property type="protein sequence ID" value="CCK76633.1"/>
    <property type="molecule type" value="Genomic_DNA"/>
</dbReference>
<evidence type="ECO:0000313" key="3">
    <source>
        <dbReference type="Proteomes" id="UP000032749"/>
    </source>
</evidence>
<accession>R4YT27</accession>
<reference evidence="2 3" key="1">
    <citation type="journal article" date="2013" name="Nat. Commun.">
        <title>Genome sequence and functional genomic analysis of the oil-degrading bacterium Oleispira antarctica.</title>
        <authorList>
            <person name="Kube M."/>
            <person name="Chernikova T.N."/>
            <person name="Al-Ramahi Y."/>
            <person name="Beloqui A."/>
            <person name="Lopez-Cortez N."/>
            <person name="Guazzaroni M.E."/>
            <person name="Heipieper H.J."/>
            <person name="Klages S."/>
            <person name="Kotsyurbenko O.R."/>
            <person name="Langer I."/>
            <person name="Nechitaylo T.Y."/>
            <person name="Lunsdorf H."/>
            <person name="Fernandez M."/>
            <person name="Juarez S."/>
            <person name="Ciordia S."/>
            <person name="Singer A."/>
            <person name="Kagan O."/>
            <person name="Egorova O."/>
            <person name="Petit P.A."/>
            <person name="Stogios P."/>
            <person name="Kim Y."/>
            <person name="Tchigvintsev A."/>
            <person name="Flick R."/>
            <person name="Denaro R."/>
            <person name="Genovese M."/>
            <person name="Albar J.P."/>
            <person name="Reva O.N."/>
            <person name="Martinez-Gomariz M."/>
            <person name="Tran H."/>
            <person name="Ferrer M."/>
            <person name="Savchenko A."/>
            <person name="Yakunin A.F."/>
            <person name="Yakimov M.M."/>
            <person name="Golyshina O.V."/>
            <person name="Reinhardt R."/>
            <person name="Golyshin P.N."/>
        </authorList>
    </citation>
    <scope>NUCLEOTIDE SEQUENCE [LARGE SCALE GENOMIC DNA]</scope>
</reference>
<organism evidence="2 3">
    <name type="scientific">Oleispira antarctica RB-8</name>
    <dbReference type="NCBI Taxonomy" id="698738"/>
    <lineage>
        <taxon>Bacteria</taxon>
        <taxon>Pseudomonadati</taxon>
        <taxon>Pseudomonadota</taxon>
        <taxon>Gammaproteobacteria</taxon>
        <taxon>Oceanospirillales</taxon>
        <taxon>Oceanospirillaceae</taxon>
        <taxon>Oleispira</taxon>
    </lineage>
</organism>
<protein>
    <recommendedName>
        <fullName evidence="1">HNH nuclease domain-containing protein</fullName>
    </recommendedName>
</protein>
<gene>
    <name evidence="2" type="ORF">OLEAN_C24570</name>
</gene>
<dbReference type="CDD" id="cd00085">
    <property type="entry name" value="HNHc"/>
    <property type="match status" value="1"/>
</dbReference>
<feature type="domain" description="HNH nuclease" evidence="1">
    <location>
        <begin position="196"/>
        <end position="249"/>
    </location>
</feature>
<keyword evidence="3" id="KW-1185">Reference proteome</keyword>
<evidence type="ECO:0000313" key="2">
    <source>
        <dbReference type="EMBL" id="CCK76633.1"/>
    </source>
</evidence>
<dbReference type="AlphaFoldDB" id="R4YT27"/>
<dbReference type="STRING" id="698738.OLEAN_C24570"/>
<dbReference type="HOGENOM" id="CLU_065126_0_0_6"/>
<dbReference type="InterPro" id="IPR003615">
    <property type="entry name" value="HNH_nuc"/>
</dbReference>
<proteinExistence type="predicted"/>
<dbReference type="Proteomes" id="UP000032749">
    <property type="component" value="Chromosome"/>
</dbReference>
<sequence>MEINVNFTALWAAAKKMGDGKATFSYKANTYNAFESEKTILRRDITLEDVDSHGGLLEVDGNQVLLYIEDHSFRVQDVITGNKEGNKYHIADCSKLGEMRKKHRFDRYVVTNDVSGIFPVSGKESDSQLLVEGEAELHVCKLCLGFLNYRSYKSDRTNVFKQFTLDEFFSHYSTLFNSFPKTIADKRGGYADDWETVSLNYRSKKNFCCEACHVDLSSYQHLLHTHHVNGVKRDNVASNLRALCIDCHRKEPLHEHMRVRSNEVHTINKLRRSQSILSSQDWDDALAFADTSYHGLLDLYRNKNMAVPEIGYDVTDEDDAVVATAELAWPKSKRAIIHQSADIPSLEKAGWVVKMLGDALSEAHELKQR</sequence>
<name>R4YT27_OLEAN</name>
<dbReference type="OrthoDB" id="9815372at2"/>
<evidence type="ECO:0000259" key="1">
    <source>
        <dbReference type="SMART" id="SM00507"/>
    </source>
</evidence>